<keyword evidence="1" id="KW-1133">Transmembrane helix</keyword>
<dbReference type="PANTHER" id="PTHR47371">
    <property type="entry name" value="LIPOTEICHOIC ACID SYNTHASE"/>
    <property type="match status" value="1"/>
</dbReference>
<accession>A0A3D8J3B2</accession>
<sequence>MASKIFRFFGTTCIFFLVFIALLGRWIERKFGEITYKQLMFHIQMPVDGVDFRIMLECIRDIMLPIILLFYLYFWLRKIRIMQIVYLIFLLISSCVVAQKYWNFPKLYHEANTTEAFSNFYEKNYFYPKSQNIIFPHKKRNLIMIIAESMERSFARDDIFETNLIANLDLIAQQSIFFRDFQGGGGDTAALWH</sequence>
<dbReference type="Proteomes" id="UP000256695">
    <property type="component" value="Unassembled WGS sequence"/>
</dbReference>
<dbReference type="EMBL" id="NXLX01000022">
    <property type="protein sequence ID" value="RDU72017.1"/>
    <property type="molecule type" value="Genomic_DNA"/>
</dbReference>
<keyword evidence="1" id="KW-0812">Transmembrane</keyword>
<dbReference type="PANTHER" id="PTHR47371:SF3">
    <property type="entry name" value="PHOSPHOGLYCEROL TRANSFERASE I"/>
    <property type="match status" value="1"/>
</dbReference>
<feature type="transmembrane region" description="Helical" evidence="1">
    <location>
        <begin position="81"/>
        <end position="98"/>
    </location>
</feature>
<dbReference type="RefSeq" id="WP_115579561.1">
    <property type="nucleotide sequence ID" value="NZ_NXLX01000022.1"/>
</dbReference>
<gene>
    <name evidence="2" type="ORF">CQA57_07180</name>
</gene>
<comment type="caution">
    <text evidence="2">The sequence shown here is derived from an EMBL/GenBank/DDBJ whole genome shotgun (WGS) entry which is preliminary data.</text>
</comment>
<proteinExistence type="predicted"/>
<keyword evidence="1" id="KW-0472">Membrane</keyword>
<protein>
    <recommendedName>
        <fullName evidence="4">Sulfatase N-terminal domain-containing protein</fullName>
    </recommendedName>
</protein>
<organism evidence="2 3">
    <name type="scientific">Helicobacter anseris</name>
    <dbReference type="NCBI Taxonomy" id="375926"/>
    <lineage>
        <taxon>Bacteria</taxon>
        <taxon>Pseudomonadati</taxon>
        <taxon>Campylobacterota</taxon>
        <taxon>Epsilonproteobacteria</taxon>
        <taxon>Campylobacterales</taxon>
        <taxon>Helicobacteraceae</taxon>
        <taxon>Helicobacter</taxon>
    </lineage>
</organism>
<dbReference type="AlphaFoldDB" id="A0A3D8J3B2"/>
<evidence type="ECO:0000256" key="1">
    <source>
        <dbReference type="SAM" id="Phobius"/>
    </source>
</evidence>
<keyword evidence="3" id="KW-1185">Reference proteome</keyword>
<evidence type="ECO:0000313" key="2">
    <source>
        <dbReference type="EMBL" id="RDU72017.1"/>
    </source>
</evidence>
<dbReference type="OrthoDB" id="9760224at2"/>
<reference evidence="2 3" key="1">
    <citation type="submission" date="2018-04" db="EMBL/GenBank/DDBJ databases">
        <title>Novel Campyloabacter and Helicobacter Species and Strains.</title>
        <authorList>
            <person name="Mannion A.J."/>
            <person name="Shen Z."/>
            <person name="Fox J.G."/>
        </authorList>
    </citation>
    <scope>NUCLEOTIDE SEQUENCE [LARGE SCALE GENOMIC DNA]</scope>
    <source>
        <strain evidence="2 3">MIT 04-9362</strain>
    </source>
</reference>
<feature type="transmembrane region" description="Helical" evidence="1">
    <location>
        <begin position="6"/>
        <end position="27"/>
    </location>
</feature>
<feature type="transmembrane region" description="Helical" evidence="1">
    <location>
        <begin position="58"/>
        <end position="75"/>
    </location>
</feature>
<evidence type="ECO:0000313" key="3">
    <source>
        <dbReference type="Proteomes" id="UP000256695"/>
    </source>
</evidence>
<evidence type="ECO:0008006" key="4">
    <source>
        <dbReference type="Google" id="ProtNLM"/>
    </source>
</evidence>
<dbReference type="InterPro" id="IPR050448">
    <property type="entry name" value="OpgB/LTA_synthase_biosynth"/>
</dbReference>
<name>A0A3D8J3B2_9HELI</name>